<evidence type="ECO:0000313" key="1">
    <source>
        <dbReference type="EMBL" id="VYS77674.1"/>
    </source>
</evidence>
<accession>A0A6N2RAB5</accession>
<reference evidence="1" key="1">
    <citation type="submission" date="2019-11" db="EMBL/GenBank/DDBJ databases">
        <authorList>
            <person name="Feng L."/>
        </authorList>
    </citation>
    <scope>NUCLEOTIDE SEQUENCE</scope>
    <source>
        <strain evidence="1">AvaginalisLFYP127</strain>
    </source>
</reference>
<protein>
    <recommendedName>
        <fullName evidence="2">HD domain protein</fullName>
    </recommendedName>
</protein>
<proteinExistence type="predicted"/>
<dbReference type="AlphaFoldDB" id="A0A6N2RAB5"/>
<gene>
    <name evidence="1" type="ORF">AVLFYP127_01293</name>
</gene>
<dbReference type="RefSeq" id="WP_156328463.1">
    <property type="nucleotide sequence ID" value="NZ_CACRSW010000002.1"/>
</dbReference>
<name>A0A6N2RAB5_9FIRM</name>
<organism evidence="1">
    <name type="scientific">Anaerococcus vaginalis</name>
    <dbReference type="NCBI Taxonomy" id="33037"/>
    <lineage>
        <taxon>Bacteria</taxon>
        <taxon>Bacillati</taxon>
        <taxon>Bacillota</taxon>
        <taxon>Tissierellia</taxon>
        <taxon>Tissierellales</taxon>
        <taxon>Peptoniphilaceae</taxon>
        <taxon>Anaerococcus</taxon>
    </lineage>
</organism>
<evidence type="ECO:0008006" key="2">
    <source>
        <dbReference type="Google" id="ProtNLM"/>
    </source>
</evidence>
<dbReference type="EMBL" id="CACRSW010000002">
    <property type="protein sequence ID" value="VYS77674.1"/>
    <property type="molecule type" value="Genomic_DNA"/>
</dbReference>
<sequence>MYKENYGNIPNKDKINYYLIEDNQNIGAWVRRSKIIGKTAKMMAKELGLDKDIAFACGSLFEIGKKENKNNLEKNIRGFYILRKESYFFPAKINLSHSFIIKDIDSFIGEDNLEEKDKKIIKNFLLSHTYTDYDKLIQVLDNSITDKYIGIEKYQKYLKEKYKKIPYEKERLKILESYQKYFENKLKNPIEYYVNKNIKK</sequence>